<accession>A0A081S6E7</accession>
<dbReference type="PROSITE" id="PS00028">
    <property type="entry name" value="ZINC_FINGER_C2H2_1"/>
    <property type="match status" value="1"/>
</dbReference>
<proteinExistence type="predicted"/>
<name>A0A081S6E7_9ARCH</name>
<evidence type="ECO:0000313" key="2">
    <source>
        <dbReference type="EMBL" id="KER06500.1"/>
    </source>
</evidence>
<dbReference type="AlphaFoldDB" id="A0A081S6E7"/>
<reference evidence="2 3" key="1">
    <citation type="submission" date="2014-06" db="EMBL/GenBank/DDBJ databases">
        <authorList>
            <person name="Ngugi D.K."/>
            <person name="Blom J."/>
            <person name="Alam I."/>
            <person name="Rashid M."/>
            <person name="Ba Alawi W."/>
            <person name="Zhang G."/>
            <person name="Hikmawan T."/>
            <person name="Guan Y."/>
            <person name="Antunes A."/>
            <person name="Siam R."/>
            <person name="Eldorry H."/>
            <person name="Bajic V."/>
            <person name="Stingl U."/>
        </authorList>
    </citation>
    <scope>NUCLEOTIDE SEQUENCE [LARGE SCALE GENOMIC DNA]</scope>
    <source>
        <strain evidence="2">SCGC AAA799-E16</strain>
    </source>
</reference>
<dbReference type="EMBL" id="JNVL01000008">
    <property type="protein sequence ID" value="KER06500.1"/>
    <property type="molecule type" value="Genomic_DNA"/>
</dbReference>
<keyword evidence="3" id="KW-1185">Reference proteome</keyword>
<gene>
    <name evidence="2" type="ORF">AAA799E16_00738</name>
</gene>
<evidence type="ECO:0000313" key="3">
    <source>
        <dbReference type="Proteomes" id="UP000028027"/>
    </source>
</evidence>
<dbReference type="Proteomes" id="UP000028027">
    <property type="component" value="Unassembled WGS sequence"/>
</dbReference>
<organism evidence="2 3">
    <name type="scientific">Marine Group I thaumarchaeote SCGC AAA799-E16</name>
    <dbReference type="NCBI Taxonomy" id="1502292"/>
    <lineage>
        <taxon>Archaea</taxon>
        <taxon>Nitrososphaerota</taxon>
        <taxon>Marine Group I</taxon>
    </lineage>
</organism>
<sequence>MKRIFKRGTEFTNECKICEMKFDDPERTKRHMIKAHSKPKREK</sequence>
<protein>
    <submittedName>
        <fullName evidence="2">Zinc finger C2H2 type domain signature protein</fullName>
    </submittedName>
</protein>
<evidence type="ECO:0000259" key="1">
    <source>
        <dbReference type="PROSITE" id="PS00028"/>
    </source>
</evidence>
<comment type="caution">
    <text evidence="2">The sequence shown here is derived from an EMBL/GenBank/DDBJ whole genome shotgun (WGS) entry which is preliminary data.</text>
</comment>
<feature type="domain" description="C2H2-type" evidence="1">
    <location>
        <begin position="15"/>
        <end position="36"/>
    </location>
</feature>
<dbReference type="InterPro" id="IPR013087">
    <property type="entry name" value="Znf_C2H2_type"/>
</dbReference>